<proteinExistence type="predicted"/>
<keyword evidence="3" id="KW-1185">Reference proteome</keyword>
<keyword evidence="1" id="KW-1133">Transmembrane helix</keyword>
<reference evidence="2" key="1">
    <citation type="submission" date="2023-06" db="EMBL/GenBank/DDBJ databases">
        <title>Genomic of Parafulvivirga corallium.</title>
        <authorList>
            <person name="Wang G."/>
        </authorList>
    </citation>
    <scope>NUCLEOTIDE SEQUENCE</scope>
    <source>
        <strain evidence="2">BMA10</strain>
    </source>
</reference>
<evidence type="ECO:0000256" key="1">
    <source>
        <dbReference type="SAM" id="Phobius"/>
    </source>
</evidence>
<accession>A0ABT8KJ35</accession>
<dbReference type="Pfam" id="PF13687">
    <property type="entry name" value="DUF4153"/>
    <property type="match status" value="1"/>
</dbReference>
<comment type="caution">
    <text evidence="2">The sequence shown here is derived from an EMBL/GenBank/DDBJ whole genome shotgun (WGS) entry which is preliminary data.</text>
</comment>
<name>A0ABT8KJ35_9BACT</name>
<gene>
    <name evidence="2" type="ORF">QQ008_03700</name>
</gene>
<dbReference type="RefSeq" id="WP_346750468.1">
    <property type="nucleotide sequence ID" value="NZ_JAUJEA010000001.1"/>
</dbReference>
<feature type="transmembrane region" description="Helical" evidence="1">
    <location>
        <begin position="347"/>
        <end position="366"/>
    </location>
</feature>
<feature type="transmembrane region" description="Helical" evidence="1">
    <location>
        <begin position="47"/>
        <end position="68"/>
    </location>
</feature>
<feature type="transmembrane region" description="Helical" evidence="1">
    <location>
        <begin position="180"/>
        <end position="198"/>
    </location>
</feature>
<evidence type="ECO:0000313" key="2">
    <source>
        <dbReference type="EMBL" id="MDN5200443.1"/>
    </source>
</evidence>
<protein>
    <submittedName>
        <fullName evidence="2">DUF4173 domain-containing protein</fullName>
    </submittedName>
</protein>
<feature type="transmembrane region" description="Helical" evidence="1">
    <location>
        <begin position="317"/>
        <end position="335"/>
    </location>
</feature>
<dbReference type="EMBL" id="JAUJEA010000001">
    <property type="protein sequence ID" value="MDN5200443.1"/>
    <property type="molecule type" value="Genomic_DNA"/>
</dbReference>
<evidence type="ECO:0000313" key="3">
    <source>
        <dbReference type="Proteomes" id="UP001172082"/>
    </source>
</evidence>
<feature type="transmembrane region" description="Helical" evidence="1">
    <location>
        <begin position="373"/>
        <end position="394"/>
    </location>
</feature>
<feature type="transmembrane region" description="Helical" evidence="1">
    <location>
        <begin position="96"/>
        <end position="116"/>
    </location>
</feature>
<dbReference type="InterPro" id="IPR025291">
    <property type="entry name" value="DUF4153"/>
</dbReference>
<organism evidence="2 3">
    <name type="scientific">Splendidivirga corallicola</name>
    <dbReference type="NCBI Taxonomy" id="3051826"/>
    <lineage>
        <taxon>Bacteria</taxon>
        <taxon>Pseudomonadati</taxon>
        <taxon>Bacteroidota</taxon>
        <taxon>Cytophagia</taxon>
        <taxon>Cytophagales</taxon>
        <taxon>Splendidivirgaceae</taxon>
        <taxon>Splendidivirga</taxon>
    </lineage>
</organism>
<keyword evidence="1" id="KW-0812">Transmembrane</keyword>
<feature type="transmembrane region" description="Helical" evidence="1">
    <location>
        <begin position="238"/>
        <end position="257"/>
    </location>
</feature>
<keyword evidence="1" id="KW-0472">Membrane</keyword>
<sequence length="479" mass="54625">MKKNDIIIICITILYSVLFFGESAGINFLFFNLVIIGTLRSLHPKVALSSTIVLAMVGSLLSSINIVWHNTHLSVVMNVISIVFLGGVFFNQQNSFFVAGINSFYSFFTSLIINISKKLFTSNNSQPNKSSASEKSYKNILIFLIPVSITILFISLYASANPAFAHLIQYIDLSFISWERIRFTLGGAFLVFSFFRQVQISSLTALDLNTSNFLLRSAATKRKIPNLISLKHEYKTGWILLLMLNIVLLIFNGTDLFHLTVGKLPEGVSYSSYVHQGVNTLIISIILAIAIILYYFRGSINFYKKNKLLKQLGNVWLMQNLVLVATIAIKNSLYISTFGLTQKRIGVYVYLILTVAGLITTFIKISRTKNNWFLIRINTIVFYIVFILGTFFHWNSIITRYNLQYGPQPDIEYLISISDNNLYNLLTINQPDIVLTDRQNVLLQKKKTEFLRKGKAQSFLSWNHNDWQTKQTIESHVEF</sequence>
<feature type="transmembrane region" description="Helical" evidence="1">
    <location>
        <begin position="137"/>
        <end position="160"/>
    </location>
</feature>
<feature type="transmembrane region" description="Helical" evidence="1">
    <location>
        <begin position="277"/>
        <end position="296"/>
    </location>
</feature>
<dbReference type="Proteomes" id="UP001172082">
    <property type="component" value="Unassembled WGS sequence"/>
</dbReference>
<feature type="transmembrane region" description="Helical" evidence="1">
    <location>
        <begin position="7"/>
        <end position="35"/>
    </location>
</feature>
<feature type="transmembrane region" description="Helical" evidence="1">
    <location>
        <begin position="73"/>
        <end position="90"/>
    </location>
</feature>